<name>A0A3S5B5S8_9PLAT</name>
<dbReference type="PROSITE" id="PS00107">
    <property type="entry name" value="PROTEIN_KINASE_ATP"/>
    <property type="match status" value="1"/>
</dbReference>
<dbReference type="InterPro" id="IPR000719">
    <property type="entry name" value="Prot_kinase_dom"/>
</dbReference>
<feature type="chain" id="PRO_5018609675" description="non-specific serine/threonine protein kinase" evidence="7">
    <location>
        <begin position="25"/>
        <end position="251"/>
    </location>
</feature>
<dbReference type="Gene3D" id="3.30.200.20">
    <property type="entry name" value="Phosphorylase Kinase, domain 1"/>
    <property type="match status" value="1"/>
</dbReference>
<evidence type="ECO:0000256" key="1">
    <source>
        <dbReference type="ARBA" id="ARBA00008874"/>
    </source>
</evidence>
<evidence type="ECO:0000313" key="9">
    <source>
        <dbReference type="EMBL" id="VEL37351.1"/>
    </source>
</evidence>
<dbReference type="GO" id="GO:0004674">
    <property type="term" value="F:protein serine/threonine kinase activity"/>
    <property type="evidence" value="ECO:0007669"/>
    <property type="project" value="UniProtKB-EC"/>
</dbReference>
<dbReference type="InterPro" id="IPR017441">
    <property type="entry name" value="Protein_kinase_ATP_BS"/>
</dbReference>
<reference evidence="9" key="1">
    <citation type="submission" date="2018-11" db="EMBL/GenBank/DDBJ databases">
        <authorList>
            <consortium name="Pathogen Informatics"/>
        </authorList>
    </citation>
    <scope>NUCLEOTIDE SEQUENCE</scope>
</reference>
<feature type="region of interest" description="Disordered" evidence="6">
    <location>
        <begin position="119"/>
        <end position="154"/>
    </location>
</feature>
<keyword evidence="4 5" id="KW-0067">ATP-binding</keyword>
<dbReference type="PANTHER" id="PTHR45832">
    <property type="entry name" value="SERINE/THREONINE-PROTEIN KINASE SAMKA-RELATED-RELATED"/>
    <property type="match status" value="1"/>
</dbReference>
<feature type="signal peptide" evidence="7">
    <location>
        <begin position="1"/>
        <end position="24"/>
    </location>
</feature>
<comment type="similarity">
    <text evidence="1">Belongs to the protein kinase superfamily. STE Ser/Thr protein kinase family. STE20 subfamily.</text>
</comment>
<keyword evidence="10" id="KW-1185">Reference proteome</keyword>
<comment type="caution">
    <text evidence="9">The sequence shown here is derived from an EMBL/GenBank/DDBJ whole genome shotgun (WGS) entry which is preliminary data.</text>
</comment>
<evidence type="ECO:0000256" key="3">
    <source>
        <dbReference type="ARBA" id="ARBA00022741"/>
    </source>
</evidence>
<dbReference type="GO" id="GO:0005524">
    <property type="term" value="F:ATP binding"/>
    <property type="evidence" value="ECO:0007669"/>
    <property type="project" value="UniProtKB-UniRule"/>
</dbReference>
<evidence type="ECO:0000256" key="6">
    <source>
        <dbReference type="SAM" id="MobiDB-lite"/>
    </source>
</evidence>
<dbReference type="Pfam" id="PF00069">
    <property type="entry name" value="Pkinase"/>
    <property type="match status" value="1"/>
</dbReference>
<organism evidence="9 10">
    <name type="scientific">Protopolystoma xenopodis</name>
    <dbReference type="NCBI Taxonomy" id="117903"/>
    <lineage>
        <taxon>Eukaryota</taxon>
        <taxon>Metazoa</taxon>
        <taxon>Spiralia</taxon>
        <taxon>Lophotrochozoa</taxon>
        <taxon>Platyhelminthes</taxon>
        <taxon>Monogenea</taxon>
        <taxon>Polyopisthocotylea</taxon>
        <taxon>Polystomatidea</taxon>
        <taxon>Polystomatidae</taxon>
        <taxon>Protopolystoma</taxon>
    </lineage>
</organism>
<evidence type="ECO:0000313" key="10">
    <source>
        <dbReference type="Proteomes" id="UP000784294"/>
    </source>
</evidence>
<dbReference type="InterPro" id="IPR011009">
    <property type="entry name" value="Kinase-like_dom_sf"/>
</dbReference>
<evidence type="ECO:0000259" key="8">
    <source>
        <dbReference type="PROSITE" id="PS50011"/>
    </source>
</evidence>
<dbReference type="Proteomes" id="UP000784294">
    <property type="component" value="Unassembled WGS sequence"/>
</dbReference>
<dbReference type="AlphaFoldDB" id="A0A3S5B5S8"/>
<accession>A0A3S5B5S8</accession>
<dbReference type="InterPro" id="IPR051931">
    <property type="entry name" value="PAK3-like"/>
</dbReference>
<gene>
    <name evidence="9" type="ORF">PXEA_LOCUS30791</name>
</gene>
<dbReference type="EC" id="2.7.11.1" evidence="2"/>
<dbReference type="OrthoDB" id="2914378at2759"/>
<dbReference type="EMBL" id="CAAALY010254702">
    <property type="protein sequence ID" value="VEL37351.1"/>
    <property type="molecule type" value="Genomic_DNA"/>
</dbReference>
<proteinExistence type="inferred from homology"/>
<dbReference type="SUPFAM" id="SSF56112">
    <property type="entry name" value="Protein kinase-like (PK-like)"/>
    <property type="match status" value="1"/>
</dbReference>
<evidence type="ECO:0000256" key="5">
    <source>
        <dbReference type="PROSITE-ProRule" id="PRU10141"/>
    </source>
</evidence>
<keyword evidence="3 5" id="KW-0547">Nucleotide-binding</keyword>
<evidence type="ECO:0000256" key="7">
    <source>
        <dbReference type="SAM" id="SignalP"/>
    </source>
</evidence>
<dbReference type="PROSITE" id="PS50011">
    <property type="entry name" value="PROTEIN_KINASE_DOM"/>
    <property type="match status" value="1"/>
</dbReference>
<sequence length="251" mass="27611">MIVSLGVTMLIFLVPQEQVTPASAMILSVPRASLPRRPVCRPKNHMSKIAGLVDGPLYQLVFLLRLKFTEHLLYAQKLCLPLQSPLMESASSLTQAKQPSTNLSLVQLFDGPSKICLDSVPGAPQAPRRRRHPQDIHNQKSPPPGCGSGPSASDSLARLTEDQVLARLLAVVSFGQPTDKYRLLEKIGQGASGVVSMGFEKSTGKHVAIKQMSLRQQPRKELILNEILVMRTHSHPNLVNYLDSYLVSRIL</sequence>
<feature type="domain" description="Protein kinase" evidence="8">
    <location>
        <begin position="181"/>
        <end position="251"/>
    </location>
</feature>
<feature type="binding site" evidence="5">
    <location>
        <position position="210"/>
    </location>
    <ligand>
        <name>ATP</name>
        <dbReference type="ChEBI" id="CHEBI:30616"/>
    </ligand>
</feature>
<protein>
    <recommendedName>
        <fullName evidence="2">non-specific serine/threonine protein kinase</fullName>
        <ecNumber evidence="2">2.7.11.1</ecNumber>
    </recommendedName>
</protein>
<evidence type="ECO:0000256" key="4">
    <source>
        <dbReference type="ARBA" id="ARBA00022840"/>
    </source>
</evidence>
<dbReference type="PANTHER" id="PTHR45832:SF22">
    <property type="entry name" value="SERINE_THREONINE-PROTEIN KINASE SAMKA-RELATED"/>
    <property type="match status" value="1"/>
</dbReference>
<keyword evidence="7" id="KW-0732">Signal</keyword>
<evidence type="ECO:0000256" key="2">
    <source>
        <dbReference type="ARBA" id="ARBA00012513"/>
    </source>
</evidence>